<name>A0A4W6FAF1_LATCA</name>
<proteinExistence type="predicted"/>
<dbReference type="Ensembl" id="ENSLCAT00010048332.1">
    <property type="protein sequence ID" value="ENSLCAP00010047172.1"/>
    <property type="gene ID" value="ENSLCAG00010021894.1"/>
</dbReference>
<evidence type="ECO:0000313" key="9">
    <source>
        <dbReference type="Ensembl" id="ENSLCAP00010047172.1"/>
    </source>
</evidence>
<dbReference type="GeneTree" id="ENSGT00950000182930"/>
<keyword evidence="3 7" id="KW-0732">Signal</keyword>
<keyword evidence="4" id="KW-1015">Disulfide bond</keyword>
<keyword evidence="10" id="KW-1185">Reference proteome</keyword>
<keyword evidence="1" id="KW-0646">Protease inhibitor</keyword>
<feature type="domain" description="Cystatin kininogen-type" evidence="8">
    <location>
        <begin position="208"/>
        <end position="313"/>
    </location>
</feature>
<dbReference type="InterPro" id="IPR046350">
    <property type="entry name" value="Cystatin_sf"/>
</dbReference>
<feature type="signal peptide" evidence="7">
    <location>
        <begin position="1"/>
        <end position="22"/>
    </location>
</feature>
<feature type="region of interest" description="Disordered" evidence="6">
    <location>
        <begin position="304"/>
        <end position="323"/>
    </location>
</feature>
<gene>
    <name evidence="9" type="primary">kng1</name>
</gene>
<dbReference type="InterPro" id="IPR050735">
    <property type="entry name" value="Kininogen_Fetuin_HRG"/>
</dbReference>
<feature type="region of interest" description="Disordered" evidence="6">
    <location>
        <begin position="328"/>
        <end position="432"/>
    </location>
</feature>
<evidence type="ECO:0000259" key="8">
    <source>
        <dbReference type="PROSITE" id="PS51647"/>
    </source>
</evidence>
<dbReference type="SMART" id="SM00043">
    <property type="entry name" value="CY"/>
    <property type="match status" value="2"/>
</dbReference>
<reference evidence="9" key="2">
    <citation type="submission" date="2025-08" db="UniProtKB">
        <authorList>
            <consortium name="Ensembl"/>
        </authorList>
    </citation>
    <scope>IDENTIFICATION</scope>
</reference>
<dbReference type="InterPro" id="IPR027358">
    <property type="entry name" value="Kininogen-type_cystatin_dom"/>
</dbReference>
<evidence type="ECO:0000256" key="6">
    <source>
        <dbReference type="SAM" id="MobiDB-lite"/>
    </source>
</evidence>
<dbReference type="PANTHER" id="PTHR13814">
    <property type="entry name" value="FETUIN"/>
    <property type="match status" value="1"/>
</dbReference>
<dbReference type="PANTHER" id="PTHR13814:SF12">
    <property type="entry name" value="KININOGEN-1"/>
    <property type="match status" value="1"/>
</dbReference>
<dbReference type="Gene3D" id="3.10.450.10">
    <property type="match status" value="2"/>
</dbReference>
<dbReference type="InParanoid" id="A0A4W6FAF1"/>
<dbReference type="GO" id="GO:0007204">
    <property type="term" value="P:positive regulation of cytosolic calcium ion concentration"/>
    <property type="evidence" value="ECO:0007669"/>
    <property type="project" value="TreeGrafter"/>
</dbReference>
<dbReference type="AlphaFoldDB" id="A0A4W6FAF1"/>
<dbReference type="GO" id="GO:0004869">
    <property type="term" value="F:cysteine-type endopeptidase inhibitor activity"/>
    <property type="evidence" value="ECO:0007669"/>
    <property type="project" value="UniProtKB-KW"/>
</dbReference>
<dbReference type="STRING" id="8187.ENSLCAP00010047172"/>
<evidence type="ECO:0000313" key="10">
    <source>
        <dbReference type="Proteomes" id="UP000314980"/>
    </source>
</evidence>
<evidence type="ECO:0000256" key="1">
    <source>
        <dbReference type="ARBA" id="ARBA00022690"/>
    </source>
</evidence>
<dbReference type="CDD" id="cd00042">
    <property type="entry name" value="CY"/>
    <property type="match status" value="2"/>
</dbReference>
<dbReference type="InterPro" id="IPR000010">
    <property type="entry name" value="Cystatin_dom"/>
</dbReference>
<accession>A0A4W6FAF1</accession>
<feature type="chain" id="PRO_5021494375" description="Cystatin kininogen-type domain-containing protein" evidence="7">
    <location>
        <begin position="23"/>
        <end position="432"/>
    </location>
</feature>
<dbReference type="SUPFAM" id="SSF54403">
    <property type="entry name" value="Cystatin/monellin"/>
    <property type="match status" value="2"/>
</dbReference>
<keyword evidence="5" id="KW-0325">Glycoprotein</keyword>
<evidence type="ECO:0000256" key="2">
    <source>
        <dbReference type="ARBA" id="ARBA00022704"/>
    </source>
</evidence>
<evidence type="ECO:0000256" key="3">
    <source>
        <dbReference type="ARBA" id="ARBA00022729"/>
    </source>
</evidence>
<reference evidence="9" key="3">
    <citation type="submission" date="2025-09" db="UniProtKB">
        <authorList>
            <consortium name="Ensembl"/>
        </authorList>
    </citation>
    <scope>IDENTIFICATION</scope>
</reference>
<feature type="compositionally biased region" description="Low complexity" evidence="6">
    <location>
        <begin position="348"/>
        <end position="359"/>
    </location>
</feature>
<reference evidence="10" key="1">
    <citation type="submission" date="2015-09" db="EMBL/GenBank/DDBJ databases">
        <authorList>
            <person name="Sai Rama Sridatta P."/>
        </authorList>
    </citation>
    <scope>NUCLEOTIDE SEQUENCE [LARGE SCALE GENOMIC DNA]</scope>
</reference>
<evidence type="ECO:0000256" key="5">
    <source>
        <dbReference type="ARBA" id="ARBA00023180"/>
    </source>
</evidence>
<dbReference type="FunFam" id="3.10.450.10:FF:000002">
    <property type="entry name" value="Kininogen 1"/>
    <property type="match status" value="1"/>
</dbReference>
<evidence type="ECO:0000256" key="7">
    <source>
        <dbReference type="SAM" id="SignalP"/>
    </source>
</evidence>
<dbReference type="Pfam" id="PF00031">
    <property type="entry name" value="Cystatin"/>
    <property type="match status" value="2"/>
</dbReference>
<protein>
    <recommendedName>
        <fullName evidence="8">Cystatin kininogen-type domain-containing protein</fullName>
    </recommendedName>
</protein>
<dbReference type="PROSITE" id="PS51647">
    <property type="entry name" value="CYSTATIN_KININOGEN"/>
    <property type="match status" value="1"/>
</dbReference>
<feature type="compositionally biased region" description="Low complexity" evidence="6">
    <location>
        <begin position="400"/>
        <end position="413"/>
    </location>
</feature>
<keyword evidence="2" id="KW-0789">Thiol protease inhibitor</keyword>
<dbReference type="GO" id="GO:0072562">
    <property type="term" value="C:blood microparticle"/>
    <property type="evidence" value="ECO:0007669"/>
    <property type="project" value="TreeGrafter"/>
</dbReference>
<dbReference type="Proteomes" id="UP000314980">
    <property type="component" value="Unassembled WGS sequence"/>
</dbReference>
<organism evidence="9 10">
    <name type="scientific">Lates calcarifer</name>
    <name type="common">Barramundi</name>
    <name type="synonym">Holocentrus calcarifer</name>
    <dbReference type="NCBI Taxonomy" id="8187"/>
    <lineage>
        <taxon>Eukaryota</taxon>
        <taxon>Metazoa</taxon>
        <taxon>Chordata</taxon>
        <taxon>Craniata</taxon>
        <taxon>Vertebrata</taxon>
        <taxon>Euteleostomi</taxon>
        <taxon>Actinopterygii</taxon>
        <taxon>Neopterygii</taxon>
        <taxon>Teleostei</taxon>
        <taxon>Neoteleostei</taxon>
        <taxon>Acanthomorphata</taxon>
        <taxon>Carangaria</taxon>
        <taxon>Carangaria incertae sedis</taxon>
        <taxon>Centropomidae</taxon>
        <taxon>Lates</taxon>
    </lineage>
</organism>
<dbReference type="GO" id="GO:0030195">
    <property type="term" value="P:negative regulation of blood coagulation"/>
    <property type="evidence" value="ECO:0007669"/>
    <property type="project" value="TreeGrafter"/>
</dbReference>
<sequence>MCVFVCVCVCVCVCPLCPPVLCVCVFLCVIIISLDSHLQFQENCTHSSSIPVWRGVGFFILKLNRIDSRPPHSETEAVESGPVVPMFCDNPVAEKAASNAVHKFNEKLSTGYKLALFQIHKSIKKENSSGSVYELQFTSRRSDCLAGSDKPWTDCDYLPYGRKKPLLCNATVFMTETETHTETVDCLLDDYVVSEKADCLGCPVEIDENSEDLNVPLSVSISKYNSISDSTHLFTLHTIGHATRQVVAGFRFKVRFDMRRTTCAKDEHKDLNELCVPDEKNVEYSNCNSTVDVAPWRLEPPQAQMQCEPGQLPPTVFTRRRPPGWSPLRNFLLNVRPSAPAAPPPQPTGASSQSPSQAAAKEESSEEDATGTKPSASPAEAAKAHPLHCPSKPWKPFNPVAPGAPGAPTEATVEVGATPSTDGVLSDTDLLG</sequence>
<evidence type="ECO:0000256" key="4">
    <source>
        <dbReference type="ARBA" id="ARBA00023157"/>
    </source>
</evidence>